<evidence type="ECO:0000256" key="3">
    <source>
        <dbReference type="ARBA" id="ARBA00022691"/>
    </source>
</evidence>
<keyword evidence="3" id="KW-0949">S-adenosyl-L-methionine</keyword>
<dbReference type="InterPro" id="IPR004298">
    <property type="entry name" value="Nicotian_synth"/>
</dbReference>
<dbReference type="Gene3D" id="3.40.50.150">
    <property type="entry name" value="Vaccinia Virus protein VP39"/>
    <property type="match status" value="1"/>
</dbReference>
<evidence type="ECO:0000256" key="2">
    <source>
        <dbReference type="ARBA" id="ARBA00022679"/>
    </source>
</evidence>
<dbReference type="RefSeq" id="XP_045964749.1">
    <property type="nucleotide sequence ID" value="XM_046106441.1"/>
</dbReference>
<dbReference type="AlphaFoldDB" id="A0A9P9A3Y8"/>
<evidence type="ECO:0000256" key="1">
    <source>
        <dbReference type="ARBA" id="ARBA00007009"/>
    </source>
</evidence>
<dbReference type="InterPro" id="IPR029063">
    <property type="entry name" value="SAM-dependent_MTases_sf"/>
</dbReference>
<comment type="caution">
    <text evidence="4">The sequence shown here is derived from an EMBL/GenBank/DDBJ whole genome shotgun (WGS) entry which is preliminary data.</text>
</comment>
<evidence type="ECO:0000313" key="5">
    <source>
        <dbReference type="Proteomes" id="UP000758603"/>
    </source>
</evidence>
<proteinExistence type="inferred from homology"/>
<dbReference type="GeneID" id="70135332"/>
<dbReference type="OrthoDB" id="1858069at2759"/>
<sequence length="317" mass="34676">MASFFSYLRSLFTGGCDDASRDLVSRIVEAHTTLVNLDSLQPGEITNKTLGGLVSLCCESHDSSTINKVLTHPRIQSILPSLRHISSASECCLESYWADQIVSRSRSSTEALSLLKSFPYFQNYVDLARLELHALYAVEPAPVSRIAFVGSGPLPLTSMCLLRSLRDGGDDDNVVEEEEKKERPTVMNIDHNATALSASTVLCEKLGSWSAGMAFRCSDANSDQDLSSFDVVFLAALVGVTQRDKEEIVISVARRMRKGALMVVRSAYGLKTVLYPEVELSSRRICKVLQVETVTHPYGNVVNSVIVARVKGLALPT</sequence>
<dbReference type="PROSITE" id="PS51142">
    <property type="entry name" value="NAS"/>
    <property type="match status" value="1"/>
</dbReference>
<comment type="similarity">
    <text evidence="1">Belongs to the nicotianamine synthase (NAS)-like family.</text>
</comment>
<protein>
    <submittedName>
        <fullName evidence="4">Nicotianamine synthase</fullName>
    </submittedName>
</protein>
<dbReference type="Proteomes" id="UP000758603">
    <property type="component" value="Unassembled WGS sequence"/>
</dbReference>
<organism evidence="4 5">
    <name type="scientific">Truncatella angustata</name>
    <dbReference type="NCBI Taxonomy" id="152316"/>
    <lineage>
        <taxon>Eukaryota</taxon>
        <taxon>Fungi</taxon>
        <taxon>Dikarya</taxon>
        <taxon>Ascomycota</taxon>
        <taxon>Pezizomycotina</taxon>
        <taxon>Sordariomycetes</taxon>
        <taxon>Xylariomycetidae</taxon>
        <taxon>Amphisphaeriales</taxon>
        <taxon>Sporocadaceae</taxon>
        <taxon>Truncatella</taxon>
    </lineage>
</organism>
<dbReference type="PANTHER" id="PTHR32266:SF12">
    <property type="entry name" value="NICOTIANAMINE SYNTHASE 3"/>
    <property type="match status" value="1"/>
</dbReference>
<dbReference type="Pfam" id="PF03059">
    <property type="entry name" value="NAS"/>
    <property type="match status" value="1"/>
</dbReference>
<accession>A0A9P9A3Y8</accession>
<keyword evidence="2" id="KW-0808">Transferase</keyword>
<dbReference type="PANTHER" id="PTHR32266">
    <property type="entry name" value="NICOTIANAMINE SYNTHASE 3"/>
    <property type="match status" value="1"/>
</dbReference>
<dbReference type="GO" id="GO:0030410">
    <property type="term" value="F:nicotianamine synthase activity"/>
    <property type="evidence" value="ECO:0007669"/>
    <property type="project" value="InterPro"/>
</dbReference>
<reference evidence="4" key="1">
    <citation type="journal article" date="2021" name="Nat. Commun.">
        <title>Genetic determinants of endophytism in the Arabidopsis root mycobiome.</title>
        <authorList>
            <person name="Mesny F."/>
            <person name="Miyauchi S."/>
            <person name="Thiergart T."/>
            <person name="Pickel B."/>
            <person name="Atanasova L."/>
            <person name="Karlsson M."/>
            <person name="Huettel B."/>
            <person name="Barry K.W."/>
            <person name="Haridas S."/>
            <person name="Chen C."/>
            <person name="Bauer D."/>
            <person name="Andreopoulos W."/>
            <person name="Pangilinan J."/>
            <person name="LaButti K."/>
            <person name="Riley R."/>
            <person name="Lipzen A."/>
            <person name="Clum A."/>
            <person name="Drula E."/>
            <person name="Henrissat B."/>
            <person name="Kohler A."/>
            <person name="Grigoriev I.V."/>
            <person name="Martin F.M."/>
            <person name="Hacquard S."/>
        </authorList>
    </citation>
    <scope>NUCLEOTIDE SEQUENCE</scope>
    <source>
        <strain evidence="4">MPI-SDFR-AT-0073</strain>
    </source>
</reference>
<name>A0A9P9A3Y8_9PEZI</name>
<dbReference type="EMBL" id="JAGPXC010000001">
    <property type="protein sequence ID" value="KAH6660618.1"/>
    <property type="molecule type" value="Genomic_DNA"/>
</dbReference>
<dbReference type="GO" id="GO:0030418">
    <property type="term" value="P:nicotianamine biosynthetic process"/>
    <property type="evidence" value="ECO:0007669"/>
    <property type="project" value="InterPro"/>
</dbReference>
<evidence type="ECO:0000313" key="4">
    <source>
        <dbReference type="EMBL" id="KAH6660618.1"/>
    </source>
</evidence>
<gene>
    <name evidence="4" type="ORF">BKA67DRAFT_653785</name>
</gene>
<keyword evidence="5" id="KW-1185">Reference proteome</keyword>